<dbReference type="Proteomes" id="UP000608594">
    <property type="component" value="Unassembled WGS sequence"/>
</dbReference>
<accession>A0A926GIN4</accession>
<sequence>MTVRLRPHHLLCLLTYVGKGYSPAFIAGLTAIAKRIDAGEDVLIVHGPDDICTPMLNDPSAHCRNATIDIRDAAAAYDVGKLLDRGIRAGIRLSLTPEIVAVMRKGFAAAQTRSACVRCDWADLCTDIAGTGYQNAVLQAGTGTTD</sequence>
<dbReference type="EMBL" id="JACOQL010000004">
    <property type="protein sequence ID" value="MBC9247949.1"/>
    <property type="molecule type" value="Genomic_DNA"/>
</dbReference>
<protein>
    <submittedName>
        <fullName evidence="1">DUF1284 domain-containing protein</fullName>
    </submittedName>
</protein>
<organism evidence="1 2">
    <name type="scientific">Paracoccus amoyensis</name>
    <dbReference type="NCBI Taxonomy" id="2760093"/>
    <lineage>
        <taxon>Bacteria</taxon>
        <taxon>Pseudomonadati</taxon>
        <taxon>Pseudomonadota</taxon>
        <taxon>Alphaproteobacteria</taxon>
        <taxon>Rhodobacterales</taxon>
        <taxon>Paracoccaceae</taxon>
        <taxon>Paracoccus</taxon>
    </lineage>
</organism>
<dbReference type="RefSeq" id="WP_187794429.1">
    <property type="nucleotide sequence ID" value="NZ_JACOQL010000004.1"/>
</dbReference>
<gene>
    <name evidence="1" type="ORF">H4P12_14815</name>
</gene>
<comment type="caution">
    <text evidence="1">The sequence shown here is derived from an EMBL/GenBank/DDBJ whole genome shotgun (WGS) entry which is preliminary data.</text>
</comment>
<proteinExistence type="predicted"/>
<keyword evidence="2" id="KW-1185">Reference proteome</keyword>
<dbReference type="AlphaFoldDB" id="A0A926GIN4"/>
<evidence type="ECO:0000313" key="1">
    <source>
        <dbReference type="EMBL" id="MBC9247949.1"/>
    </source>
</evidence>
<reference evidence="1" key="1">
    <citation type="submission" date="2020-08" db="EMBL/GenBank/DDBJ databases">
        <title>Paracoccus amoyensis sp. nov., isolated from the surface seawater at coast of Xiamen, Fujian.</title>
        <authorList>
            <person name="Lyu L."/>
        </authorList>
    </citation>
    <scope>NUCLEOTIDE SEQUENCE</scope>
    <source>
        <strain evidence="1">11-3</strain>
    </source>
</reference>
<evidence type="ECO:0000313" key="2">
    <source>
        <dbReference type="Proteomes" id="UP000608594"/>
    </source>
</evidence>
<dbReference type="InterPro" id="IPR009702">
    <property type="entry name" value="DUF1284"/>
</dbReference>
<dbReference type="Pfam" id="PF06935">
    <property type="entry name" value="DUF1284"/>
    <property type="match status" value="1"/>
</dbReference>
<name>A0A926GIN4_9RHOB</name>